<evidence type="ECO:0000256" key="11">
    <source>
        <dbReference type="PIRSR" id="PIRSR006268-2"/>
    </source>
</evidence>
<evidence type="ECO:0000256" key="1">
    <source>
        <dbReference type="ARBA" id="ARBA00011955"/>
    </source>
</evidence>
<dbReference type="Gene3D" id="3.10.520.10">
    <property type="entry name" value="ApbE-like domains"/>
    <property type="match status" value="1"/>
</dbReference>
<dbReference type="EC" id="2.7.1.180" evidence="1 10"/>
<keyword evidence="7 10" id="KW-0460">Magnesium</keyword>
<name>A0A1H3FNX4_9FIRM</name>
<dbReference type="AlphaFoldDB" id="A0A1H3FNX4"/>
<protein>
    <recommendedName>
        <fullName evidence="2 10">FAD:protein FMN transferase</fullName>
        <ecNumber evidence="1 10">2.7.1.180</ecNumber>
    </recommendedName>
    <alternativeName>
        <fullName evidence="8 10">Flavin transferase</fullName>
    </alternativeName>
</protein>
<evidence type="ECO:0000256" key="10">
    <source>
        <dbReference type="PIRNR" id="PIRNR006268"/>
    </source>
</evidence>
<dbReference type="InterPro" id="IPR003374">
    <property type="entry name" value="ApbE-like_sf"/>
</dbReference>
<comment type="cofactor">
    <cofactor evidence="11">
        <name>Mg(2+)</name>
        <dbReference type="ChEBI" id="CHEBI:18420"/>
    </cofactor>
    <cofactor evidence="11">
        <name>Mn(2+)</name>
        <dbReference type="ChEBI" id="CHEBI:29035"/>
    </cofactor>
    <text evidence="11">Magnesium. Can also use manganese.</text>
</comment>
<dbReference type="OrthoDB" id="9778595at2"/>
<keyword evidence="13" id="KW-1185">Reference proteome</keyword>
<keyword evidence="3 10" id="KW-0285">Flavoprotein</keyword>
<evidence type="ECO:0000256" key="9">
    <source>
        <dbReference type="ARBA" id="ARBA00048540"/>
    </source>
</evidence>
<feature type="binding site" evidence="11">
    <location>
        <position position="306"/>
    </location>
    <ligand>
        <name>Mg(2+)</name>
        <dbReference type="ChEBI" id="CHEBI:18420"/>
    </ligand>
</feature>
<evidence type="ECO:0000256" key="3">
    <source>
        <dbReference type="ARBA" id="ARBA00022630"/>
    </source>
</evidence>
<dbReference type="PANTHER" id="PTHR30040:SF2">
    <property type="entry name" value="FAD:PROTEIN FMN TRANSFERASE"/>
    <property type="match status" value="1"/>
</dbReference>
<dbReference type="GO" id="GO:0046872">
    <property type="term" value="F:metal ion binding"/>
    <property type="evidence" value="ECO:0007669"/>
    <property type="project" value="UniProtKB-UniRule"/>
</dbReference>
<evidence type="ECO:0000313" key="12">
    <source>
        <dbReference type="EMBL" id="SDX92706.1"/>
    </source>
</evidence>
<dbReference type="PANTHER" id="PTHR30040">
    <property type="entry name" value="THIAMINE BIOSYNTHESIS LIPOPROTEIN APBE"/>
    <property type="match status" value="1"/>
</dbReference>
<proteinExistence type="inferred from homology"/>
<dbReference type="Pfam" id="PF02424">
    <property type="entry name" value="ApbE"/>
    <property type="match status" value="1"/>
</dbReference>
<dbReference type="PIRSF" id="PIRSF006268">
    <property type="entry name" value="ApbE"/>
    <property type="match status" value="1"/>
</dbReference>
<feature type="binding site" evidence="11">
    <location>
        <position position="192"/>
    </location>
    <ligand>
        <name>Mg(2+)</name>
        <dbReference type="ChEBI" id="CHEBI:18420"/>
    </ligand>
</feature>
<sequence length="360" mass="40054">MKQTKKRASLIGVILFLIVITFALSSRFFSKYDKASNNPITSSKFSLDTIVTITVYNNEDSKYVDKCFDIINKYDNMFSTSKANSDISKINTNPNKFVHVHKDTIEVLKSSIKTAQQTNGLFDPTIGKLTDLWNISELAKNAKNKNNEVSANNIPSAEKIHSLVPHINYKNIKIQDDSVMLCDSNAKIDLGGIAKGYIADKIKLYFNKCPLKNKAIINLGGNILTINKSSSDTFNIGIQKPFSATNSTIGKIKISNSSIVTSGIYERFFKCNNKIYHHILNTSTGYPVDNNLEEVTIITPKSTNADALSTSVFSMGLKNGKNYIESLKNTEAIFVTKDKKVYLTNGIKDFELTDSAYTIQ</sequence>
<gene>
    <name evidence="12" type="ORF">SAMN02910414_00322</name>
</gene>
<dbReference type="Proteomes" id="UP000183918">
    <property type="component" value="Unassembled WGS sequence"/>
</dbReference>
<dbReference type="InterPro" id="IPR024932">
    <property type="entry name" value="ApbE"/>
</dbReference>
<keyword evidence="6 10" id="KW-0274">FAD</keyword>
<evidence type="ECO:0000256" key="2">
    <source>
        <dbReference type="ARBA" id="ARBA00016337"/>
    </source>
</evidence>
<dbReference type="RefSeq" id="WP_074715573.1">
    <property type="nucleotide sequence ID" value="NZ_FNPG01000005.1"/>
</dbReference>
<organism evidence="12 13">
    <name type="scientific">Lachnobacterium bovis DSM 14045</name>
    <dbReference type="NCBI Taxonomy" id="1122142"/>
    <lineage>
        <taxon>Bacteria</taxon>
        <taxon>Bacillati</taxon>
        <taxon>Bacillota</taxon>
        <taxon>Clostridia</taxon>
        <taxon>Lachnospirales</taxon>
        <taxon>Lachnospiraceae</taxon>
        <taxon>Lachnobacterium</taxon>
    </lineage>
</organism>
<comment type="similarity">
    <text evidence="10">Belongs to the ApbE family.</text>
</comment>
<evidence type="ECO:0000256" key="7">
    <source>
        <dbReference type="ARBA" id="ARBA00022842"/>
    </source>
</evidence>
<evidence type="ECO:0000256" key="4">
    <source>
        <dbReference type="ARBA" id="ARBA00022679"/>
    </source>
</evidence>
<comment type="catalytic activity">
    <reaction evidence="9 10">
        <text>L-threonyl-[protein] + FAD = FMN-L-threonyl-[protein] + AMP + H(+)</text>
        <dbReference type="Rhea" id="RHEA:36847"/>
        <dbReference type="Rhea" id="RHEA-COMP:11060"/>
        <dbReference type="Rhea" id="RHEA-COMP:11061"/>
        <dbReference type="ChEBI" id="CHEBI:15378"/>
        <dbReference type="ChEBI" id="CHEBI:30013"/>
        <dbReference type="ChEBI" id="CHEBI:57692"/>
        <dbReference type="ChEBI" id="CHEBI:74257"/>
        <dbReference type="ChEBI" id="CHEBI:456215"/>
        <dbReference type="EC" id="2.7.1.180"/>
    </reaction>
</comment>
<evidence type="ECO:0000256" key="5">
    <source>
        <dbReference type="ARBA" id="ARBA00022723"/>
    </source>
</evidence>
<dbReference type="SUPFAM" id="SSF143631">
    <property type="entry name" value="ApbE-like"/>
    <property type="match status" value="1"/>
</dbReference>
<evidence type="ECO:0000256" key="8">
    <source>
        <dbReference type="ARBA" id="ARBA00031306"/>
    </source>
</evidence>
<keyword evidence="4 10" id="KW-0808">Transferase</keyword>
<accession>A0A1H3FNX4</accession>
<keyword evidence="12" id="KW-0449">Lipoprotein</keyword>
<reference evidence="12 13" key="1">
    <citation type="submission" date="2016-10" db="EMBL/GenBank/DDBJ databases">
        <authorList>
            <person name="de Groot N.N."/>
        </authorList>
    </citation>
    <scope>NUCLEOTIDE SEQUENCE [LARGE SCALE GENOMIC DNA]</scope>
    <source>
        <strain evidence="12 13">DSM 14045</strain>
    </source>
</reference>
<dbReference type="EMBL" id="FNPG01000005">
    <property type="protein sequence ID" value="SDX92706.1"/>
    <property type="molecule type" value="Genomic_DNA"/>
</dbReference>
<evidence type="ECO:0000256" key="6">
    <source>
        <dbReference type="ARBA" id="ARBA00022827"/>
    </source>
</evidence>
<evidence type="ECO:0000313" key="13">
    <source>
        <dbReference type="Proteomes" id="UP000183918"/>
    </source>
</evidence>
<dbReference type="STRING" id="1122142.SAMN02910414_00322"/>
<dbReference type="GO" id="GO:0016740">
    <property type="term" value="F:transferase activity"/>
    <property type="evidence" value="ECO:0007669"/>
    <property type="project" value="UniProtKB-UniRule"/>
</dbReference>
<keyword evidence="5 10" id="KW-0479">Metal-binding</keyword>
<feature type="binding site" evidence="11">
    <location>
        <position position="310"/>
    </location>
    <ligand>
        <name>Mg(2+)</name>
        <dbReference type="ChEBI" id="CHEBI:18420"/>
    </ligand>
</feature>